<evidence type="ECO:0000256" key="1">
    <source>
        <dbReference type="ARBA" id="ARBA00001913"/>
    </source>
</evidence>
<keyword evidence="5" id="KW-0106">Calcium</keyword>
<protein>
    <recommendedName>
        <fullName evidence="8">Sulfatase N-terminal domain-containing protein</fullName>
    </recommendedName>
</protein>
<evidence type="ECO:0000256" key="5">
    <source>
        <dbReference type="ARBA" id="ARBA00022837"/>
    </source>
</evidence>
<feature type="signal peptide" evidence="7">
    <location>
        <begin position="1"/>
        <end position="28"/>
    </location>
</feature>
<evidence type="ECO:0000256" key="6">
    <source>
        <dbReference type="ARBA" id="ARBA00023180"/>
    </source>
</evidence>
<organism evidence="9 10">
    <name type="scientific">Amblyomma americanum</name>
    <name type="common">Lone star tick</name>
    <dbReference type="NCBI Taxonomy" id="6943"/>
    <lineage>
        <taxon>Eukaryota</taxon>
        <taxon>Metazoa</taxon>
        <taxon>Ecdysozoa</taxon>
        <taxon>Arthropoda</taxon>
        <taxon>Chelicerata</taxon>
        <taxon>Arachnida</taxon>
        <taxon>Acari</taxon>
        <taxon>Parasitiformes</taxon>
        <taxon>Ixodida</taxon>
        <taxon>Ixodoidea</taxon>
        <taxon>Ixodidae</taxon>
        <taxon>Amblyomminae</taxon>
        <taxon>Amblyomma</taxon>
    </lineage>
</organism>
<dbReference type="AlphaFoldDB" id="A0AAQ4EPH5"/>
<sequence>MHLTEIRRLAAMLLPAFLFACQLWKTEADRNKSRPHIVFILADDLGWSDVSFHGSTQIPTPNIDALASTGVVLNNYYVQPLCSPSRGSLMTGLYAIHTGLQHTSLAPGQVQGLPLHFKLMPEHLKDLGYETHLIGKWHLGYSSFDYTPTYRGYDSFCGIHTSPDNYYTHVLKWAGHAGLDFWNNTEPLTTENGTYSTTLFTEQAKAIIANRDRSKPLFLYLAHQATHAGVDPDPLQAPEENVAKFPYIGDPDRTLYAGMVDTLDQSVAAVLEALEAASMLEDTIIVFSSDNGACSASAAKNYGFNWPLRGMKGFLWEGGVRAAAFLWTAHLLPHRRVSQQLMHITDWLPTLYSAAGQYTCLCKPVCRDGREFLVNCSPC</sequence>
<dbReference type="GO" id="GO:0008484">
    <property type="term" value="F:sulfuric ester hydrolase activity"/>
    <property type="evidence" value="ECO:0007669"/>
    <property type="project" value="InterPro"/>
</dbReference>
<evidence type="ECO:0000259" key="8">
    <source>
        <dbReference type="Pfam" id="PF00884"/>
    </source>
</evidence>
<evidence type="ECO:0000256" key="2">
    <source>
        <dbReference type="ARBA" id="ARBA00008779"/>
    </source>
</evidence>
<evidence type="ECO:0000256" key="4">
    <source>
        <dbReference type="ARBA" id="ARBA00022801"/>
    </source>
</evidence>
<evidence type="ECO:0000313" key="9">
    <source>
        <dbReference type="EMBL" id="KAK8776672.1"/>
    </source>
</evidence>
<dbReference type="SUPFAM" id="SSF53649">
    <property type="entry name" value="Alkaline phosphatase-like"/>
    <property type="match status" value="1"/>
</dbReference>
<dbReference type="InterPro" id="IPR047115">
    <property type="entry name" value="ARSB"/>
</dbReference>
<comment type="cofactor">
    <cofactor evidence="1">
        <name>Ca(2+)</name>
        <dbReference type="ChEBI" id="CHEBI:29108"/>
    </cofactor>
</comment>
<dbReference type="PROSITE" id="PS00149">
    <property type="entry name" value="SULFATASE_2"/>
    <property type="match status" value="1"/>
</dbReference>
<proteinExistence type="inferred from homology"/>
<dbReference type="InterPro" id="IPR000917">
    <property type="entry name" value="Sulfatase_N"/>
</dbReference>
<dbReference type="EMBL" id="JARKHS020012665">
    <property type="protein sequence ID" value="KAK8776672.1"/>
    <property type="molecule type" value="Genomic_DNA"/>
</dbReference>
<dbReference type="CDD" id="cd16029">
    <property type="entry name" value="4-S"/>
    <property type="match status" value="1"/>
</dbReference>
<feature type="domain" description="Sulfatase N-terminal" evidence="8">
    <location>
        <begin position="35"/>
        <end position="356"/>
    </location>
</feature>
<comment type="similarity">
    <text evidence="2">Belongs to the sulfatase family.</text>
</comment>
<dbReference type="PANTHER" id="PTHR10342">
    <property type="entry name" value="ARYLSULFATASE"/>
    <property type="match status" value="1"/>
</dbReference>
<keyword evidence="4" id="KW-0378">Hydrolase</keyword>
<dbReference type="InterPro" id="IPR017850">
    <property type="entry name" value="Alkaline_phosphatase_core_sf"/>
</dbReference>
<reference evidence="9 10" key="1">
    <citation type="journal article" date="2023" name="Arcadia Sci">
        <title>De novo assembly of a long-read Amblyomma americanum tick genome.</title>
        <authorList>
            <person name="Chou S."/>
            <person name="Poskanzer K.E."/>
            <person name="Rollins M."/>
            <person name="Thuy-Boun P.S."/>
        </authorList>
    </citation>
    <scope>NUCLEOTIDE SEQUENCE [LARGE SCALE GENOMIC DNA]</scope>
    <source>
        <strain evidence="9">F_SG_1</strain>
        <tissue evidence="9">Salivary glands</tissue>
    </source>
</reference>
<dbReference type="PANTHER" id="PTHR10342:SF273">
    <property type="entry name" value="RE14504P"/>
    <property type="match status" value="1"/>
</dbReference>
<dbReference type="Gene3D" id="3.40.720.10">
    <property type="entry name" value="Alkaline Phosphatase, subunit A"/>
    <property type="match status" value="1"/>
</dbReference>
<dbReference type="PROSITE" id="PS51257">
    <property type="entry name" value="PROKAR_LIPOPROTEIN"/>
    <property type="match status" value="1"/>
</dbReference>
<name>A0AAQ4EPH5_AMBAM</name>
<keyword evidence="10" id="KW-1185">Reference proteome</keyword>
<dbReference type="Pfam" id="PF00884">
    <property type="entry name" value="Sulfatase"/>
    <property type="match status" value="1"/>
</dbReference>
<evidence type="ECO:0000256" key="7">
    <source>
        <dbReference type="SAM" id="SignalP"/>
    </source>
</evidence>
<evidence type="ECO:0000256" key="3">
    <source>
        <dbReference type="ARBA" id="ARBA00022723"/>
    </source>
</evidence>
<gene>
    <name evidence="9" type="ORF">V5799_029982</name>
</gene>
<dbReference type="PROSITE" id="PS00523">
    <property type="entry name" value="SULFATASE_1"/>
    <property type="match status" value="1"/>
</dbReference>
<feature type="chain" id="PRO_5043036667" description="Sulfatase N-terminal domain-containing protein" evidence="7">
    <location>
        <begin position="29"/>
        <end position="379"/>
    </location>
</feature>
<accession>A0AAQ4EPH5</accession>
<evidence type="ECO:0000313" key="10">
    <source>
        <dbReference type="Proteomes" id="UP001321473"/>
    </source>
</evidence>
<keyword evidence="7" id="KW-0732">Signal</keyword>
<dbReference type="Proteomes" id="UP001321473">
    <property type="component" value="Unassembled WGS sequence"/>
</dbReference>
<keyword evidence="3" id="KW-0479">Metal-binding</keyword>
<dbReference type="InterPro" id="IPR024607">
    <property type="entry name" value="Sulfatase_CS"/>
</dbReference>
<keyword evidence="6" id="KW-0325">Glycoprotein</keyword>
<dbReference type="GO" id="GO:0046872">
    <property type="term" value="F:metal ion binding"/>
    <property type="evidence" value="ECO:0007669"/>
    <property type="project" value="UniProtKB-KW"/>
</dbReference>
<comment type="caution">
    <text evidence="9">The sequence shown here is derived from an EMBL/GenBank/DDBJ whole genome shotgun (WGS) entry which is preliminary data.</text>
</comment>